<dbReference type="Gene3D" id="1.10.287.130">
    <property type="match status" value="1"/>
</dbReference>
<keyword evidence="8" id="KW-0547">Nucleotide-binding</keyword>
<evidence type="ECO:0000256" key="1">
    <source>
        <dbReference type="ARBA" id="ARBA00000085"/>
    </source>
</evidence>
<evidence type="ECO:0000256" key="7">
    <source>
        <dbReference type="ARBA" id="ARBA00022692"/>
    </source>
</evidence>
<feature type="domain" description="HAMP" evidence="16">
    <location>
        <begin position="189"/>
        <end position="241"/>
    </location>
</feature>
<feature type="transmembrane region" description="Helical" evidence="14">
    <location>
        <begin position="12"/>
        <end position="35"/>
    </location>
</feature>
<evidence type="ECO:0000256" key="11">
    <source>
        <dbReference type="ARBA" id="ARBA00022989"/>
    </source>
</evidence>
<keyword evidence="18" id="KW-1185">Reference proteome</keyword>
<evidence type="ECO:0000256" key="8">
    <source>
        <dbReference type="ARBA" id="ARBA00022741"/>
    </source>
</evidence>
<dbReference type="STRING" id="1637975.AN957_17005"/>
<dbReference type="SUPFAM" id="SSF55874">
    <property type="entry name" value="ATPase domain of HSP90 chaperone/DNA topoisomerase II/histidine kinase"/>
    <property type="match status" value="1"/>
</dbReference>
<dbReference type="SMART" id="SM00387">
    <property type="entry name" value="HATPase_c"/>
    <property type="match status" value="1"/>
</dbReference>
<evidence type="ECO:0000256" key="3">
    <source>
        <dbReference type="ARBA" id="ARBA00012438"/>
    </source>
</evidence>
<dbReference type="Proteomes" id="UP000050996">
    <property type="component" value="Unassembled WGS sequence"/>
</dbReference>
<dbReference type="Gene3D" id="6.10.340.10">
    <property type="match status" value="1"/>
</dbReference>
<proteinExistence type="predicted"/>
<evidence type="ECO:0000259" key="15">
    <source>
        <dbReference type="PROSITE" id="PS50109"/>
    </source>
</evidence>
<evidence type="ECO:0000256" key="9">
    <source>
        <dbReference type="ARBA" id="ARBA00022777"/>
    </source>
</evidence>
<name>A0A0Q3VIN0_9BACI</name>
<dbReference type="InterPro" id="IPR003661">
    <property type="entry name" value="HisK_dim/P_dom"/>
</dbReference>
<reference evidence="17 18" key="1">
    <citation type="submission" date="2015-09" db="EMBL/GenBank/DDBJ databases">
        <title>Genome sequencing project for genomic taxonomy and phylogenomics of Bacillus-like bacteria.</title>
        <authorList>
            <person name="Liu B."/>
            <person name="Wang J."/>
            <person name="Zhu Y."/>
            <person name="Liu G."/>
            <person name="Chen Q."/>
            <person name="Chen Z."/>
            <person name="Lan J."/>
            <person name="Che J."/>
            <person name="Ge C."/>
            <person name="Shi H."/>
            <person name="Pan Z."/>
            <person name="Liu X."/>
        </authorList>
    </citation>
    <scope>NUCLEOTIDE SEQUENCE [LARGE SCALE GENOMIC DNA]</scope>
    <source>
        <strain evidence="17 18">FJAT-18043</strain>
    </source>
</reference>
<dbReference type="SUPFAM" id="SSF47384">
    <property type="entry name" value="Homodimeric domain of signal transducing histidine kinase"/>
    <property type="match status" value="1"/>
</dbReference>
<protein>
    <recommendedName>
        <fullName evidence="3">histidine kinase</fullName>
        <ecNumber evidence="3">2.7.13.3</ecNumber>
    </recommendedName>
</protein>
<organism evidence="17 18">
    <name type="scientific">Cytobacillus solani</name>
    <dbReference type="NCBI Taxonomy" id="1637975"/>
    <lineage>
        <taxon>Bacteria</taxon>
        <taxon>Bacillati</taxon>
        <taxon>Bacillota</taxon>
        <taxon>Bacilli</taxon>
        <taxon>Bacillales</taxon>
        <taxon>Bacillaceae</taxon>
        <taxon>Cytobacillus</taxon>
    </lineage>
</organism>
<dbReference type="PATRIC" id="fig|1637975.4.peg.3321"/>
<keyword evidence="5" id="KW-0597">Phosphoprotein</keyword>
<dbReference type="AlphaFoldDB" id="A0A0Q3VIN0"/>
<feature type="transmembrane region" description="Helical" evidence="14">
    <location>
        <begin position="166"/>
        <end position="188"/>
    </location>
</feature>
<dbReference type="EC" id="2.7.13.3" evidence="3"/>
<dbReference type="InterPro" id="IPR003660">
    <property type="entry name" value="HAMP_dom"/>
</dbReference>
<dbReference type="PANTHER" id="PTHR45528:SF1">
    <property type="entry name" value="SENSOR HISTIDINE KINASE CPXA"/>
    <property type="match status" value="1"/>
</dbReference>
<dbReference type="SMART" id="SM00388">
    <property type="entry name" value="HisKA"/>
    <property type="match status" value="1"/>
</dbReference>
<evidence type="ECO:0000256" key="10">
    <source>
        <dbReference type="ARBA" id="ARBA00022840"/>
    </source>
</evidence>
<dbReference type="PROSITE" id="PS50885">
    <property type="entry name" value="HAMP"/>
    <property type="match status" value="1"/>
</dbReference>
<dbReference type="InterPro" id="IPR005467">
    <property type="entry name" value="His_kinase_dom"/>
</dbReference>
<dbReference type="InterPro" id="IPR004358">
    <property type="entry name" value="Sig_transdc_His_kin-like_C"/>
</dbReference>
<dbReference type="SMART" id="SM00304">
    <property type="entry name" value="HAMP"/>
    <property type="match status" value="1"/>
</dbReference>
<evidence type="ECO:0000256" key="13">
    <source>
        <dbReference type="ARBA" id="ARBA00023136"/>
    </source>
</evidence>
<dbReference type="Pfam" id="PF02518">
    <property type="entry name" value="HATPase_c"/>
    <property type="match status" value="1"/>
</dbReference>
<dbReference type="GO" id="GO:0005886">
    <property type="term" value="C:plasma membrane"/>
    <property type="evidence" value="ECO:0007669"/>
    <property type="project" value="UniProtKB-SubCell"/>
</dbReference>
<keyword evidence="7 14" id="KW-0812">Transmembrane</keyword>
<evidence type="ECO:0000256" key="14">
    <source>
        <dbReference type="SAM" id="Phobius"/>
    </source>
</evidence>
<dbReference type="GO" id="GO:0005524">
    <property type="term" value="F:ATP binding"/>
    <property type="evidence" value="ECO:0007669"/>
    <property type="project" value="UniProtKB-KW"/>
</dbReference>
<keyword evidence="6" id="KW-0808">Transferase</keyword>
<dbReference type="FunFam" id="3.30.565.10:FF:000006">
    <property type="entry name" value="Sensor histidine kinase WalK"/>
    <property type="match status" value="1"/>
</dbReference>
<comment type="caution">
    <text evidence="17">The sequence shown here is derived from an EMBL/GenBank/DDBJ whole genome shotgun (WGS) entry which is preliminary data.</text>
</comment>
<feature type="domain" description="Histidine kinase" evidence="15">
    <location>
        <begin position="249"/>
        <end position="464"/>
    </location>
</feature>
<keyword evidence="4" id="KW-1003">Cell membrane</keyword>
<keyword evidence="11 14" id="KW-1133">Transmembrane helix</keyword>
<dbReference type="EMBL" id="LJIX01000006">
    <property type="protein sequence ID" value="KQL20099.1"/>
    <property type="molecule type" value="Genomic_DNA"/>
</dbReference>
<evidence type="ECO:0000313" key="17">
    <source>
        <dbReference type="EMBL" id="KQL20099.1"/>
    </source>
</evidence>
<dbReference type="InterPro" id="IPR003594">
    <property type="entry name" value="HATPase_dom"/>
</dbReference>
<keyword evidence="9 17" id="KW-0418">Kinase</keyword>
<evidence type="ECO:0000256" key="5">
    <source>
        <dbReference type="ARBA" id="ARBA00022553"/>
    </source>
</evidence>
<dbReference type="Gene3D" id="3.30.565.10">
    <property type="entry name" value="Histidine kinase-like ATPase, C-terminal domain"/>
    <property type="match status" value="1"/>
</dbReference>
<dbReference type="FunFam" id="1.10.287.130:FF:000001">
    <property type="entry name" value="Two-component sensor histidine kinase"/>
    <property type="match status" value="1"/>
</dbReference>
<dbReference type="SUPFAM" id="SSF158472">
    <property type="entry name" value="HAMP domain-like"/>
    <property type="match status" value="1"/>
</dbReference>
<dbReference type="InterPro" id="IPR050398">
    <property type="entry name" value="HssS/ArlS-like"/>
</dbReference>
<keyword evidence="12" id="KW-0902">Two-component regulatory system</keyword>
<comment type="catalytic activity">
    <reaction evidence="1">
        <text>ATP + protein L-histidine = ADP + protein N-phospho-L-histidine.</text>
        <dbReference type="EC" id="2.7.13.3"/>
    </reaction>
</comment>
<dbReference type="InterPro" id="IPR036890">
    <property type="entry name" value="HATPase_C_sf"/>
</dbReference>
<evidence type="ECO:0000256" key="2">
    <source>
        <dbReference type="ARBA" id="ARBA00004651"/>
    </source>
</evidence>
<evidence type="ECO:0000256" key="4">
    <source>
        <dbReference type="ARBA" id="ARBA00022475"/>
    </source>
</evidence>
<gene>
    <name evidence="17" type="ORF">AN957_17005</name>
</gene>
<dbReference type="PROSITE" id="PS50109">
    <property type="entry name" value="HIS_KIN"/>
    <property type="match status" value="1"/>
</dbReference>
<keyword evidence="13 14" id="KW-0472">Membrane</keyword>
<dbReference type="PRINTS" id="PR00344">
    <property type="entry name" value="BCTRLSENSOR"/>
</dbReference>
<evidence type="ECO:0000313" key="18">
    <source>
        <dbReference type="Proteomes" id="UP000050996"/>
    </source>
</evidence>
<keyword evidence="10" id="KW-0067">ATP-binding</keyword>
<dbReference type="CDD" id="cd00082">
    <property type="entry name" value="HisKA"/>
    <property type="match status" value="1"/>
</dbReference>
<dbReference type="Pfam" id="PF00512">
    <property type="entry name" value="HisKA"/>
    <property type="match status" value="1"/>
</dbReference>
<dbReference type="CDD" id="cd06225">
    <property type="entry name" value="HAMP"/>
    <property type="match status" value="1"/>
</dbReference>
<dbReference type="GO" id="GO:0000155">
    <property type="term" value="F:phosphorelay sensor kinase activity"/>
    <property type="evidence" value="ECO:0007669"/>
    <property type="project" value="InterPro"/>
</dbReference>
<comment type="subcellular location">
    <subcellularLocation>
        <location evidence="2">Cell membrane</location>
        <topology evidence="2">Multi-pass membrane protein</topology>
    </subcellularLocation>
</comment>
<evidence type="ECO:0000256" key="12">
    <source>
        <dbReference type="ARBA" id="ARBA00023012"/>
    </source>
</evidence>
<evidence type="ECO:0000256" key="6">
    <source>
        <dbReference type="ARBA" id="ARBA00022679"/>
    </source>
</evidence>
<evidence type="ECO:0000259" key="16">
    <source>
        <dbReference type="PROSITE" id="PS50885"/>
    </source>
</evidence>
<dbReference type="InterPro" id="IPR036097">
    <property type="entry name" value="HisK_dim/P_sf"/>
</dbReference>
<dbReference type="Pfam" id="PF00672">
    <property type="entry name" value="HAMP"/>
    <property type="match status" value="1"/>
</dbReference>
<dbReference type="RefSeq" id="WP_053476636.1">
    <property type="nucleotide sequence ID" value="NZ_CP041305.1"/>
</dbReference>
<dbReference type="PANTHER" id="PTHR45528">
    <property type="entry name" value="SENSOR HISTIDINE KINASE CPXA"/>
    <property type="match status" value="1"/>
</dbReference>
<sequence length="465" mass="52933">MTFNMDSIAKKLWLTITAAIVVTIIYSYFLSYLFYEKLYVENVEENLLEEGHRLAAEYEGGPLTDELKDRIDWYSSKSETEIFIVSNPRELSACLPFDIDYETLISGTEREKLLKGKPVQKIGYEERFDRKIMAVVIPLLDENRLEGIIYLYIPLAKISEVMTDFAYLWMIAGILFLVIAIFTGTMLVRKLTKPLIDMKDAAEKVSLGDYSVKITNDSMDEIGQLAQAFNHMASSIQKEDERKKEFLANVSHELRTPISYIKGYSDALHTGIIKEEDQSKYLSLIHREAGRMERLVGDLLDLSKLDSNEFKIEKTPLPLGQLIEDSVQKYILKMREKEIEFNYEVDPDIIINGDAGRIEQVLQNILDNSIRYTDKGRITLKMFKTYSGCSIEITDTGVGIPAEDMDKIKQRFFRVNRARTRKDGGTGLGLAIAEKLISLHGGTLNIDSQLGKGTMVQINLPVLDI</sequence>
<accession>A0A0Q3VIN0</accession>
<dbReference type="CDD" id="cd00075">
    <property type="entry name" value="HATPase"/>
    <property type="match status" value="1"/>
</dbReference>